<dbReference type="PROSITE" id="PS50977">
    <property type="entry name" value="HTH_TETR_2"/>
    <property type="match status" value="1"/>
</dbReference>
<dbReference type="InterPro" id="IPR009057">
    <property type="entry name" value="Homeodomain-like_sf"/>
</dbReference>
<dbReference type="InterPro" id="IPR036271">
    <property type="entry name" value="Tet_transcr_reg_TetR-rel_C_sf"/>
</dbReference>
<protein>
    <submittedName>
        <fullName evidence="6">Transcriptional regulator, TetR family</fullName>
    </submittedName>
</protein>
<evidence type="ECO:0000256" key="4">
    <source>
        <dbReference type="PROSITE-ProRule" id="PRU00335"/>
    </source>
</evidence>
<dbReference type="KEGG" id="hoh:Hoch_1331"/>
<name>D0LTJ3_HALO1</name>
<dbReference type="InterPro" id="IPR025996">
    <property type="entry name" value="MT1864/Rv1816-like_C"/>
</dbReference>
<dbReference type="PANTHER" id="PTHR30055">
    <property type="entry name" value="HTH-TYPE TRANSCRIPTIONAL REGULATOR RUTR"/>
    <property type="match status" value="1"/>
</dbReference>
<keyword evidence="2 4" id="KW-0238">DNA-binding</keyword>
<dbReference type="Gene3D" id="1.10.357.10">
    <property type="entry name" value="Tetracycline Repressor, domain 2"/>
    <property type="match status" value="1"/>
</dbReference>
<dbReference type="InterPro" id="IPR050109">
    <property type="entry name" value="HTH-type_TetR-like_transc_reg"/>
</dbReference>
<evidence type="ECO:0000256" key="1">
    <source>
        <dbReference type="ARBA" id="ARBA00023015"/>
    </source>
</evidence>
<organism evidence="6 7">
    <name type="scientific">Haliangium ochraceum (strain DSM 14365 / JCM 11303 / SMP-2)</name>
    <dbReference type="NCBI Taxonomy" id="502025"/>
    <lineage>
        <taxon>Bacteria</taxon>
        <taxon>Pseudomonadati</taxon>
        <taxon>Myxococcota</taxon>
        <taxon>Polyangia</taxon>
        <taxon>Haliangiales</taxon>
        <taxon>Kofleriaceae</taxon>
        <taxon>Haliangium</taxon>
    </lineage>
</organism>
<dbReference type="Pfam" id="PF00440">
    <property type="entry name" value="TetR_N"/>
    <property type="match status" value="1"/>
</dbReference>
<keyword evidence="7" id="KW-1185">Reference proteome</keyword>
<feature type="domain" description="HTH tetR-type" evidence="5">
    <location>
        <begin position="12"/>
        <end position="72"/>
    </location>
</feature>
<dbReference type="EMBL" id="CP001804">
    <property type="protein sequence ID" value="ACY13888.1"/>
    <property type="molecule type" value="Genomic_DNA"/>
</dbReference>
<evidence type="ECO:0000256" key="3">
    <source>
        <dbReference type="ARBA" id="ARBA00023163"/>
    </source>
</evidence>
<dbReference type="Proteomes" id="UP000001880">
    <property type="component" value="Chromosome"/>
</dbReference>
<dbReference type="GO" id="GO:0003700">
    <property type="term" value="F:DNA-binding transcription factor activity"/>
    <property type="evidence" value="ECO:0007669"/>
    <property type="project" value="TreeGrafter"/>
</dbReference>
<dbReference type="SUPFAM" id="SSF48498">
    <property type="entry name" value="Tetracyclin repressor-like, C-terminal domain"/>
    <property type="match status" value="1"/>
</dbReference>
<dbReference type="eggNOG" id="COG1309">
    <property type="taxonomic scope" value="Bacteria"/>
</dbReference>
<dbReference type="STRING" id="502025.Hoch_1331"/>
<sequence length="201" mass="21883">MRGRAITFEDLRAMRTRLAEVALRIVDSEGPDACSLRRVAADAGISRTTPYTYFASKDELLDAVRSAALHALSDACEAALAEAGTVAERLAAVGHAYVQFALARPHLYDLIFAAHAGGPEHERAIERYRRLAESPLREAFAQGLVTLAPTRLAHVLWSATHGLITLHRAGTLQHGVSFEQLRQDVGDILAFGFVPREEQSG</sequence>
<evidence type="ECO:0000256" key="2">
    <source>
        <dbReference type="ARBA" id="ARBA00023125"/>
    </source>
</evidence>
<evidence type="ECO:0000313" key="6">
    <source>
        <dbReference type="EMBL" id="ACY13888.1"/>
    </source>
</evidence>
<evidence type="ECO:0000313" key="7">
    <source>
        <dbReference type="Proteomes" id="UP000001880"/>
    </source>
</evidence>
<reference evidence="6 7" key="1">
    <citation type="journal article" date="2010" name="Stand. Genomic Sci.">
        <title>Complete genome sequence of Haliangium ochraceum type strain (SMP-2).</title>
        <authorList>
            <consortium name="US DOE Joint Genome Institute (JGI-PGF)"/>
            <person name="Ivanova N."/>
            <person name="Daum C."/>
            <person name="Lang E."/>
            <person name="Abt B."/>
            <person name="Kopitz M."/>
            <person name="Saunders E."/>
            <person name="Lapidus A."/>
            <person name="Lucas S."/>
            <person name="Glavina Del Rio T."/>
            <person name="Nolan M."/>
            <person name="Tice H."/>
            <person name="Copeland A."/>
            <person name="Cheng J.F."/>
            <person name="Chen F."/>
            <person name="Bruce D."/>
            <person name="Goodwin L."/>
            <person name="Pitluck S."/>
            <person name="Mavromatis K."/>
            <person name="Pati A."/>
            <person name="Mikhailova N."/>
            <person name="Chen A."/>
            <person name="Palaniappan K."/>
            <person name="Land M."/>
            <person name="Hauser L."/>
            <person name="Chang Y.J."/>
            <person name="Jeffries C.D."/>
            <person name="Detter J.C."/>
            <person name="Brettin T."/>
            <person name="Rohde M."/>
            <person name="Goker M."/>
            <person name="Bristow J."/>
            <person name="Markowitz V."/>
            <person name="Eisen J.A."/>
            <person name="Hugenholtz P."/>
            <person name="Kyrpides N.C."/>
            <person name="Klenk H.P."/>
        </authorList>
    </citation>
    <scope>NUCLEOTIDE SEQUENCE [LARGE SCALE GENOMIC DNA]</scope>
    <source>
        <strain evidence="7">DSM 14365 / CIP 107738 / JCM 11303 / AJ 13395 / SMP-2</strain>
    </source>
</reference>
<gene>
    <name evidence="6" type="ordered locus">Hoch_1331</name>
</gene>
<dbReference type="InterPro" id="IPR001647">
    <property type="entry name" value="HTH_TetR"/>
</dbReference>
<evidence type="ECO:0000259" key="5">
    <source>
        <dbReference type="PROSITE" id="PS50977"/>
    </source>
</evidence>
<dbReference type="HOGENOM" id="CLU_069356_40_3_7"/>
<accession>D0LTJ3</accession>
<keyword evidence="1" id="KW-0805">Transcription regulation</keyword>
<feature type="DNA-binding region" description="H-T-H motif" evidence="4">
    <location>
        <begin position="35"/>
        <end position="54"/>
    </location>
</feature>
<dbReference type="AlphaFoldDB" id="D0LTJ3"/>
<keyword evidence="3" id="KW-0804">Transcription</keyword>
<dbReference type="GO" id="GO:0000976">
    <property type="term" value="F:transcription cis-regulatory region binding"/>
    <property type="evidence" value="ECO:0007669"/>
    <property type="project" value="TreeGrafter"/>
</dbReference>
<dbReference type="PRINTS" id="PR00455">
    <property type="entry name" value="HTHTETR"/>
</dbReference>
<dbReference type="SUPFAM" id="SSF46689">
    <property type="entry name" value="Homeodomain-like"/>
    <property type="match status" value="1"/>
</dbReference>
<dbReference type="PANTHER" id="PTHR30055:SF234">
    <property type="entry name" value="HTH-TYPE TRANSCRIPTIONAL REGULATOR BETI"/>
    <property type="match status" value="1"/>
</dbReference>
<proteinExistence type="predicted"/>
<dbReference type="Pfam" id="PF13305">
    <property type="entry name" value="TetR_C_33"/>
    <property type="match status" value="1"/>
</dbReference>